<dbReference type="Proteomes" id="UP000295550">
    <property type="component" value="Unassembled WGS sequence"/>
</dbReference>
<sequence>MDIPCIYFLSNGRPYILTESSVLESWLSYCQSGKEFFLLRGGKIVTATNVQRLNFIDLSSIPVNEPVEIDDQINF</sequence>
<accession>A0A4V2X4H3</accession>
<gene>
    <name evidence="1" type="ORF">C5468_22345</name>
</gene>
<organism evidence="1 2">
    <name type="scientific">Photorhabdus luminescens subsp. mexicana</name>
    <dbReference type="NCBI Taxonomy" id="2100167"/>
    <lineage>
        <taxon>Bacteria</taxon>
        <taxon>Pseudomonadati</taxon>
        <taxon>Pseudomonadota</taxon>
        <taxon>Gammaproteobacteria</taxon>
        <taxon>Enterobacterales</taxon>
        <taxon>Morganellaceae</taxon>
        <taxon>Photorhabdus</taxon>
    </lineage>
</organism>
<dbReference type="EMBL" id="PUJX01000037">
    <property type="protein sequence ID" value="TDB44265.1"/>
    <property type="molecule type" value="Genomic_DNA"/>
</dbReference>
<reference evidence="1 2" key="1">
    <citation type="journal article" date="2019" name="Int. J. Syst. Evol. Microbiol.">
        <title>Photorhabdus khanii subsp. guanajuatensis subsp. nov., isolated from Heterorhabditis atacamensis, and Photorhabdus luminescens subsp. mexicana subsp. nov., isolated from Heterorhabditis mexicana entomopathogenic nematodes.</title>
        <authorList>
            <person name="Machado R.A.R."/>
            <person name="Bruno P."/>
            <person name="Arce C.C.M."/>
            <person name="Liechti N."/>
            <person name="Kohler A."/>
            <person name="Bernal J."/>
            <person name="Bruggmann R."/>
            <person name="Turlings T.C.J."/>
        </authorList>
    </citation>
    <scope>NUCLEOTIDE SEQUENCE [LARGE SCALE GENOMIC DNA]</scope>
    <source>
        <strain evidence="1 2">MEX47-22</strain>
    </source>
</reference>
<protein>
    <submittedName>
        <fullName evidence="1">Uncharacterized protein</fullName>
    </submittedName>
</protein>
<comment type="caution">
    <text evidence="1">The sequence shown here is derived from an EMBL/GenBank/DDBJ whole genome shotgun (WGS) entry which is preliminary data.</text>
</comment>
<evidence type="ECO:0000313" key="1">
    <source>
        <dbReference type="EMBL" id="TDB44265.1"/>
    </source>
</evidence>
<dbReference type="AlphaFoldDB" id="A0A4V2X4H3"/>
<proteinExistence type="predicted"/>
<evidence type="ECO:0000313" key="2">
    <source>
        <dbReference type="Proteomes" id="UP000295550"/>
    </source>
</evidence>
<name>A0A4V2X4H3_PHOLU</name>